<name>A0A9N9MKQ9_9CUCU</name>
<evidence type="ECO:0000313" key="15">
    <source>
        <dbReference type="EMBL" id="CAG9766737.1"/>
    </source>
</evidence>
<dbReference type="AlphaFoldDB" id="A0A9N9MKQ9"/>
<evidence type="ECO:0000256" key="1">
    <source>
        <dbReference type="ARBA" id="ARBA00001970"/>
    </source>
</evidence>
<dbReference type="PANTHER" id="PTHR15422">
    <property type="entry name" value="OS05G0565100 PROTEIN"/>
    <property type="match status" value="1"/>
</dbReference>
<evidence type="ECO:0000256" key="12">
    <source>
        <dbReference type="SAM" id="MobiDB-lite"/>
    </source>
</evidence>
<evidence type="ECO:0000256" key="13">
    <source>
        <dbReference type="SAM" id="Phobius"/>
    </source>
</evidence>
<dbReference type="PROSITE" id="PS50939">
    <property type="entry name" value="CYTOCHROME_B561"/>
    <property type="match status" value="1"/>
</dbReference>
<evidence type="ECO:0000256" key="5">
    <source>
        <dbReference type="ARBA" id="ARBA00022692"/>
    </source>
</evidence>
<dbReference type="EMBL" id="OU892279">
    <property type="protein sequence ID" value="CAG9766737.1"/>
    <property type="molecule type" value="Genomic_DNA"/>
</dbReference>
<dbReference type="GO" id="GO:0140571">
    <property type="term" value="F:transmembrane ascorbate ferrireductase activity"/>
    <property type="evidence" value="ECO:0007669"/>
    <property type="project" value="UniProtKB-EC"/>
</dbReference>
<dbReference type="OrthoDB" id="432881at2759"/>
<evidence type="ECO:0000313" key="16">
    <source>
        <dbReference type="Proteomes" id="UP001152799"/>
    </source>
</evidence>
<dbReference type="SMART" id="SM00665">
    <property type="entry name" value="B561"/>
    <property type="match status" value="1"/>
</dbReference>
<keyword evidence="8 13" id="KW-1133">Transmembrane helix</keyword>
<feature type="compositionally biased region" description="Polar residues" evidence="12">
    <location>
        <begin position="1"/>
        <end position="24"/>
    </location>
</feature>
<dbReference type="PANTHER" id="PTHR15422:SF45">
    <property type="entry name" value="CYTOCHROME B561 DOMAIN-CONTAINING PROTEIN"/>
    <property type="match status" value="1"/>
</dbReference>
<keyword evidence="3" id="KW-0813">Transport</keyword>
<protein>
    <recommendedName>
        <fullName evidence="11">ascorbate ferrireductase (transmembrane)</fullName>
        <ecNumber evidence="11">7.2.1.3</ecNumber>
    </recommendedName>
</protein>
<keyword evidence="9" id="KW-0408">Iron</keyword>
<dbReference type="EC" id="7.2.1.3" evidence="11"/>
<dbReference type="GO" id="GO:0140575">
    <property type="term" value="F:transmembrane monodehydroascorbate reductase activity"/>
    <property type="evidence" value="ECO:0007669"/>
    <property type="project" value="InterPro"/>
</dbReference>
<feature type="transmembrane region" description="Helical" evidence="13">
    <location>
        <begin position="265"/>
        <end position="282"/>
    </location>
</feature>
<feature type="transmembrane region" description="Helical" evidence="13">
    <location>
        <begin position="80"/>
        <end position="102"/>
    </location>
</feature>
<evidence type="ECO:0000256" key="11">
    <source>
        <dbReference type="ARBA" id="ARBA00024225"/>
    </source>
</evidence>
<keyword evidence="5 13" id="KW-0812">Transmembrane</keyword>
<evidence type="ECO:0000256" key="2">
    <source>
        <dbReference type="ARBA" id="ARBA00004141"/>
    </source>
</evidence>
<evidence type="ECO:0000256" key="7">
    <source>
        <dbReference type="ARBA" id="ARBA00022982"/>
    </source>
</evidence>
<evidence type="ECO:0000259" key="14">
    <source>
        <dbReference type="PROSITE" id="PS50939"/>
    </source>
</evidence>
<feature type="compositionally biased region" description="Basic and acidic residues" evidence="12">
    <location>
        <begin position="59"/>
        <end position="74"/>
    </location>
</feature>
<feature type="domain" description="Cytochrome b561" evidence="14">
    <location>
        <begin position="80"/>
        <end position="290"/>
    </location>
</feature>
<feature type="transmembrane region" description="Helical" evidence="13">
    <location>
        <begin position="187"/>
        <end position="212"/>
    </location>
</feature>
<feature type="transmembrane region" description="Helical" evidence="13">
    <location>
        <begin position="154"/>
        <end position="175"/>
    </location>
</feature>
<organism evidence="15 16">
    <name type="scientific">Ceutorhynchus assimilis</name>
    <name type="common">cabbage seed weevil</name>
    <dbReference type="NCBI Taxonomy" id="467358"/>
    <lineage>
        <taxon>Eukaryota</taxon>
        <taxon>Metazoa</taxon>
        <taxon>Ecdysozoa</taxon>
        <taxon>Arthropoda</taxon>
        <taxon>Hexapoda</taxon>
        <taxon>Insecta</taxon>
        <taxon>Pterygota</taxon>
        <taxon>Neoptera</taxon>
        <taxon>Endopterygota</taxon>
        <taxon>Coleoptera</taxon>
        <taxon>Polyphaga</taxon>
        <taxon>Cucujiformia</taxon>
        <taxon>Curculionidae</taxon>
        <taxon>Ceutorhynchinae</taxon>
        <taxon>Ceutorhynchus</taxon>
    </lineage>
</organism>
<sequence length="301" mass="34185">MNVSLDNARNTIEIPTNQNENTEIPLNKKPGLPPVASTVANSSAGDVGVEIEMSPSSEETQKAPEEKVSKVRKEKPRDEVTFRTHLTSLAHISVLVFVYLVIRLSFRGDFVFFTWHPILMAVGWMLMMTEGFYSINKYNTYWRLKTKGGFRVKIHVTILAIGYILSIIGFVIVYLNKENNNKSHFTSWHAIFGLIGIVSTFPPVINGLLLWYKKELSNYISYPRLVKFVHVSSGTLAFSFGALALVLSVYTRWFGKKSLQSDTTFYFALLTVTYPLVWAVYGPSVKLARVIKEYFSEEKDD</sequence>
<feature type="region of interest" description="Disordered" evidence="12">
    <location>
        <begin position="49"/>
        <end position="74"/>
    </location>
</feature>
<evidence type="ECO:0000256" key="3">
    <source>
        <dbReference type="ARBA" id="ARBA00022448"/>
    </source>
</evidence>
<dbReference type="Proteomes" id="UP001152799">
    <property type="component" value="Chromosome 3"/>
</dbReference>
<keyword evidence="4" id="KW-0349">Heme</keyword>
<dbReference type="CDD" id="cd08761">
    <property type="entry name" value="Cyt_b561_CYB561D2_like"/>
    <property type="match status" value="1"/>
</dbReference>
<proteinExistence type="predicted"/>
<comment type="cofactor">
    <cofactor evidence="1">
        <name>heme b</name>
        <dbReference type="ChEBI" id="CHEBI:60344"/>
    </cofactor>
</comment>
<feature type="region of interest" description="Disordered" evidence="12">
    <location>
        <begin position="1"/>
        <end position="37"/>
    </location>
</feature>
<evidence type="ECO:0000256" key="8">
    <source>
        <dbReference type="ARBA" id="ARBA00022989"/>
    </source>
</evidence>
<dbReference type="GO" id="GO:0046872">
    <property type="term" value="F:metal ion binding"/>
    <property type="evidence" value="ECO:0007669"/>
    <property type="project" value="UniProtKB-KW"/>
</dbReference>
<comment type="subcellular location">
    <subcellularLocation>
        <location evidence="2">Membrane</location>
        <topology evidence="2">Multi-pass membrane protein</topology>
    </subcellularLocation>
</comment>
<keyword evidence="6" id="KW-0479">Metal-binding</keyword>
<evidence type="ECO:0000256" key="9">
    <source>
        <dbReference type="ARBA" id="ARBA00023004"/>
    </source>
</evidence>
<evidence type="ECO:0000256" key="6">
    <source>
        <dbReference type="ARBA" id="ARBA00022723"/>
    </source>
</evidence>
<evidence type="ECO:0000256" key="4">
    <source>
        <dbReference type="ARBA" id="ARBA00022617"/>
    </source>
</evidence>
<dbReference type="InterPro" id="IPR045150">
    <property type="entry name" value="CYB561D1/2"/>
</dbReference>
<keyword evidence="10 13" id="KW-0472">Membrane</keyword>
<feature type="transmembrane region" description="Helical" evidence="13">
    <location>
        <begin position="114"/>
        <end position="133"/>
    </location>
</feature>
<dbReference type="Pfam" id="PF03188">
    <property type="entry name" value="Cytochrom_B561"/>
    <property type="match status" value="1"/>
</dbReference>
<reference evidence="15" key="1">
    <citation type="submission" date="2022-01" db="EMBL/GenBank/DDBJ databases">
        <authorList>
            <person name="King R."/>
        </authorList>
    </citation>
    <scope>NUCLEOTIDE SEQUENCE</scope>
</reference>
<keyword evidence="7" id="KW-0249">Electron transport</keyword>
<dbReference type="Gene3D" id="1.20.120.1770">
    <property type="match status" value="1"/>
</dbReference>
<gene>
    <name evidence="15" type="ORF">CEUTPL_LOCUS7311</name>
</gene>
<accession>A0A9N9MKQ9</accession>
<dbReference type="InterPro" id="IPR006593">
    <property type="entry name" value="Cyt_b561/ferric_Rdtase_TM"/>
</dbReference>
<feature type="transmembrane region" description="Helical" evidence="13">
    <location>
        <begin position="233"/>
        <end position="253"/>
    </location>
</feature>
<evidence type="ECO:0000256" key="10">
    <source>
        <dbReference type="ARBA" id="ARBA00023136"/>
    </source>
</evidence>
<keyword evidence="16" id="KW-1185">Reference proteome</keyword>
<dbReference type="GO" id="GO:0016020">
    <property type="term" value="C:membrane"/>
    <property type="evidence" value="ECO:0007669"/>
    <property type="project" value="UniProtKB-SubCell"/>
</dbReference>